<keyword evidence="3" id="KW-1185">Reference proteome</keyword>
<sequence length="90" mass="9154">MIFALAAAVLLAVSLPSSASAAEGVLTVNGSGYDDPSGCYPVDSLPGSIANRTDAIAEVHTGAECSGSVEWLVYPGETYQSETAKSVFVL</sequence>
<keyword evidence="1" id="KW-0732">Signal</keyword>
<evidence type="ECO:0000256" key="1">
    <source>
        <dbReference type="SAM" id="SignalP"/>
    </source>
</evidence>
<dbReference type="RefSeq" id="WP_326757422.1">
    <property type="nucleotide sequence ID" value="NZ_CP109135.1"/>
</dbReference>
<evidence type="ECO:0000313" key="3">
    <source>
        <dbReference type="Proteomes" id="UP001340816"/>
    </source>
</evidence>
<accession>A0ABZ1H109</accession>
<feature type="signal peptide" evidence="1">
    <location>
        <begin position="1"/>
        <end position="21"/>
    </location>
</feature>
<dbReference type="Proteomes" id="UP001340816">
    <property type="component" value="Chromosome"/>
</dbReference>
<feature type="chain" id="PRO_5046999639" evidence="1">
    <location>
        <begin position="22"/>
        <end position="90"/>
    </location>
</feature>
<name>A0ABZ1H109_STRPH</name>
<organism evidence="2 3">
    <name type="scientific">Streptomyces phaeochromogenes</name>
    <dbReference type="NCBI Taxonomy" id="1923"/>
    <lineage>
        <taxon>Bacteria</taxon>
        <taxon>Bacillati</taxon>
        <taxon>Actinomycetota</taxon>
        <taxon>Actinomycetes</taxon>
        <taxon>Kitasatosporales</taxon>
        <taxon>Streptomycetaceae</taxon>
        <taxon>Streptomyces</taxon>
        <taxon>Streptomyces phaeochromogenes group</taxon>
    </lineage>
</organism>
<gene>
    <name evidence="2" type="ORF">OHB35_00645</name>
</gene>
<evidence type="ECO:0000313" key="2">
    <source>
        <dbReference type="EMBL" id="WSD11840.1"/>
    </source>
</evidence>
<dbReference type="EMBL" id="CP109135">
    <property type="protein sequence ID" value="WSD11840.1"/>
    <property type="molecule type" value="Genomic_DNA"/>
</dbReference>
<proteinExistence type="predicted"/>
<reference evidence="2 3" key="1">
    <citation type="submission" date="2022-10" db="EMBL/GenBank/DDBJ databases">
        <title>The complete genomes of actinobacterial strains from the NBC collection.</title>
        <authorList>
            <person name="Joergensen T.S."/>
            <person name="Alvarez Arevalo M."/>
            <person name="Sterndorff E.B."/>
            <person name="Faurdal D."/>
            <person name="Vuksanovic O."/>
            <person name="Mourched A.-S."/>
            <person name="Charusanti P."/>
            <person name="Shaw S."/>
            <person name="Blin K."/>
            <person name="Weber T."/>
        </authorList>
    </citation>
    <scope>NUCLEOTIDE SEQUENCE [LARGE SCALE GENOMIC DNA]</scope>
    <source>
        <strain evidence="2 3">NBC 01752</strain>
    </source>
</reference>
<protein>
    <submittedName>
        <fullName evidence="2">Uncharacterized protein</fullName>
    </submittedName>
</protein>